<dbReference type="InterPro" id="IPR036318">
    <property type="entry name" value="FAD-bd_PCMH-like_sf"/>
</dbReference>
<keyword evidence="6" id="KW-0809">Transit peptide</keyword>
<dbReference type="PROSITE" id="PS51379">
    <property type="entry name" value="4FE4S_FER_2"/>
    <property type="match status" value="1"/>
</dbReference>
<dbReference type="Gene3D" id="3.30.70.2740">
    <property type="match status" value="1"/>
</dbReference>
<dbReference type="Pfam" id="PF13183">
    <property type="entry name" value="Fer4_8"/>
    <property type="match status" value="1"/>
</dbReference>
<dbReference type="InterPro" id="IPR004017">
    <property type="entry name" value="Cys_rich_dom"/>
</dbReference>
<sequence>MLEGKYQDFYNKIEKSIPVENIFTDKLHTLAYGTDASFYRLIPKIVIKTDNADEVHKIVSLANEMNLSVTFRAAGTSLSGQAISDSILIVTSRKFSNFKIAEDKSHISLQPALTGAQTNNLLAPFGKKIGPDPASINAAMIGGIAANNASGMCCGIADNSYKTLKSMKLIFVDGTRLDTGNEESKKAFRKSHGEFLKELKAISDETKADKELANLIEKKYKIKNTCGYSINSLIDFSDEFEILQHLIIGSEGTLAFIEEITYYTVEDLKDKASALIYFKDVKEACNAVTKLKLARDSKKITVDAVELMDRAGLASIENDPAMPDFIKNFDKNVTALLIETRAINDEKLDTQIKELESLLEEFEVVRDIYFTKDVEQYSLYWKIRKGLFPAVGAVRENGTTVIIEDVAYPIEDLADATLELQALFKKHNYSEALIFGHALEGNFHFVFTQDFSIESEVKRYDEFMQDVVNSVAVKYQGSLKAEHGTGRNMASFIEVEWGKTAYFMMKRIKELFDPKGLLNPGVIINDDAQAHIKNLKAMPQSNEIIDKCIECGFCEPTCPSNDLTLTPRQRIVINRHMSQLEREGKDEELKEYQELYQYDGIETCATCSLCSSACPVKIDTGSLTKYLRAEQNSTKANTVANFVANNFSTTLTGMKIGLHGANLMHKIVGTASMESITDTIREWTKGKSAKWSTSMPKAISINTRFEQKSSDKKVVYFPSCINRTMGRSSVSQEEKELFDVTVEILQKAGYEIIFPEDLGNLCCGMPFSSKGFNEAADSKSSQLEDALLNASDFGSYPVLCDTSPCTKKMIESFSHKELDIYEPIEFALEFLTKELEFNPIEEPITIHTTCSSRKMGLEEKFKKLAQLCSTKVIIPADVQCCGFAGDRGFNFPELNKSALRNLKTQIKDAKYAFSTSKTCEIGLSDESGLDYNSIFYLINKVTKPKNL</sequence>
<dbReference type="Proteomes" id="UP000322726">
    <property type="component" value="Chromosome"/>
</dbReference>
<gene>
    <name evidence="11" type="ORF">APAC_0051</name>
</gene>
<protein>
    <recommendedName>
        <fullName evidence="10">D-lactate dehydrogenase (cytochrome)</fullName>
        <ecNumber evidence="10">1.1.2.4</ecNumber>
    </recommendedName>
</protein>
<dbReference type="InterPro" id="IPR016166">
    <property type="entry name" value="FAD-bd_PCMH"/>
</dbReference>
<dbReference type="GO" id="GO:0071949">
    <property type="term" value="F:FAD binding"/>
    <property type="evidence" value="ECO:0007669"/>
    <property type="project" value="InterPro"/>
</dbReference>
<dbReference type="GO" id="GO:0008720">
    <property type="term" value="F:D-lactate dehydrogenase (NAD+) activity"/>
    <property type="evidence" value="ECO:0007669"/>
    <property type="project" value="TreeGrafter"/>
</dbReference>
<reference evidence="11 12" key="3">
    <citation type="submission" date="2019-09" db="EMBL/GenBank/DDBJ databases">
        <title>Taxonomic note: a critical rebuttal of the proposed division of the genus Arcobacter into six genera, emended descriptions of Arcobacter anaerophilus and the genus Arcobacter, and an assessment of genus-level boundaries for Epsilonproteobacteria using in silico genomic comparator tools.</title>
        <authorList>
            <person name="On S.L.W."/>
            <person name="Miller W.G."/>
            <person name="Biggs P."/>
            <person name="Cornelius A."/>
            <person name="Vandamme P."/>
        </authorList>
    </citation>
    <scope>NUCLEOTIDE SEQUENCE [LARGE SCALE GENOMIC DNA]</scope>
    <source>
        <strain evidence="11 12">LMG 26638</strain>
    </source>
</reference>
<evidence type="ECO:0000313" key="11">
    <source>
        <dbReference type="EMBL" id="QEP33222.1"/>
    </source>
</evidence>
<evidence type="ECO:0000256" key="2">
    <source>
        <dbReference type="ARBA" id="ARBA00008000"/>
    </source>
</evidence>
<dbReference type="InterPro" id="IPR004113">
    <property type="entry name" value="FAD-bd_oxidored_4_C"/>
</dbReference>
<dbReference type="InterPro" id="IPR016167">
    <property type="entry name" value="FAD-bd_PCMH_sub1"/>
</dbReference>
<dbReference type="InterPro" id="IPR016164">
    <property type="entry name" value="FAD-linked_Oxase-like_C"/>
</dbReference>
<dbReference type="Gene3D" id="3.30.70.2190">
    <property type="match status" value="1"/>
</dbReference>
<keyword evidence="3" id="KW-0285">Flavoprotein</keyword>
<evidence type="ECO:0000256" key="5">
    <source>
        <dbReference type="ARBA" id="ARBA00022827"/>
    </source>
</evidence>
<evidence type="ECO:0000256" key="4">
    <source>
        <dbReference type="ARBA" id="ARBA00022723"/>
    </source>
</evidence>
<dbReference type="Gene3D" id="1.10.1060.10">
    <property type="entry name" value="Alpha-helical ferredoxin"/>
    <property type="match status" value="1"/>
</dbReference>
<evidence type="ECO:0000256" key="8">
    <source>
        <dbReference type="ARBA" id="ARBA00023004"/>
    </source>
</evidence>
<dbReference type="InterPro" id="IPR017896">
    <property type="entry name" value="4Fe4S_Fe-S-bd"/>
</dbReference>
<dbReference type="Pfam" id="PF01565">
    <property type="entry name" value="FAD_binding_4"/>
    <property type="match status" value="1"/>
</dbReference>
<evidence type="ECO:0000256" key="7">
    <source>
        <dbReference type="ARBA" id="ARBA00023002"/>
    </source>
</evidence>
<comment type="cofactor">
    <cofactor evidence="1">
        <name>FAD</name>
        <dbReference type="ChEBI" id="CHEBI:57692"/>
    </cofactor>
</comment>
<dbReference type="KEGG" id="apai:APAC_0051"/>
<dbReference type="OrthoDB" id="9811557at2"/>
<dbReference type="GO" id="GO:0046872">
    <property type="term" value="F:metal ion binding"/>
    <property type="evidence" value="ECO:0007669"/>
    <property type="project" value="UniProtKB-KW"/>
</dbReference>
<dbReference type="GO" id="GO:1903457">
    <property type="term" value="P:lactate catabolic process"/>
    <property type="evidence" value="ECO:0007669"/>
    <property type="project" value="TreeGrafter"/>
</dbReference>
<keyword evidence="9" id="KW-0411">Iron-sulfur</keyword>
<proteinExistence type="inferred from homology"/>
<dbReference type="Gene3D" id="3.30.43.10">
    <property type="entry name" value="Uridine Diphospho-n-acetylenolpyruvylglucosamine Reductase, domain 2"/>
    <property type="match status" value="1"/>
</dbReference>
<dbReference type="Gene3D" id="1.10.45.10">
    <property type="entry name" value="Vanillyl-alcohol Oxidase, Chain A, domain 4"/>
    <property type="match status" value="1"/>
</dbReference>
<keyword evidence="12" id="KW-1185">Reference proteome</keyword>
<reference evidence="12" key="2">
    <citation type="submission" date="2019-09" db="EMBL/GenBank/DDBJ databases">
        <title>Complete genome sequencing of four Arcobacter species reveals a diverse suite of mobile elements.</title>
        <authorList>
            <person name="On S.L.W."/>
            <person name="Miller W.G."/>
            <person name="Biggs P."/>
            <person name="Cornelius A."/>
            <person name="Vandamme P."/>
        </authorList>
    </citation>
    <scope>NUCLEOTIDE SEQUENCE [LARGE SCALE GENOMIC DNA]</scope>
    <source>
        <strain evidence="12">LMG 26638</strain>
    </source>
</reference>
<reference evidence="11 12" key="1">
    <citation type="submission" date="2019-09" db="EMBL/GenBank/DDBJ databases">
        <title>Complete genome sequencing of four Arcobacter species reveals a diverse suite of mobile elements.</title>
        <authorList>
            <person name="Miller W.G."/>
            <person name="Yee E."/>
            <person name="Bono J.L."/>
        </authorList>
    </citation>
    <scope>NUCLEOTIDE SEQUENCE [LARGE SCALE GENOMIC DNA]</scope>
    <source>
        <strain evidence="11 12">LMG 26638</strain>
    </source>
</reference>
<dbReference type="GO" id="GO:0051536">
    <property type="term" value="F:iron-sulfur cluster binding"/>
    <property type="evidence" value="ECO:0007669"/>
    <property type="project" value="UniProtKB-KW"/>
</dbReference>
<dbReference type="FunFam" id="1.10.45.10:FF:000001">
    <property type="entry name" value="D-lactate dehydrogenase mitochondrial"/>
    <property type="match status" value="1"/>
</dbReference>
<dbReference type="Gene3D" id="3.30.465.10">
    <property type="match status" value="1"/>
</dbReference>
<dbReference type="EMBL" id="CP035928">
    <property type="protein sequence ID" value="QEP33222.1"/>
    <property type="molecule type" value="Genomic_DNA"/>
</dbReference>
<dbReference type="EC" id="1.1.2.4" evidence="10"/>
<evidence type="ECO:0000256" key="3">
    <source>
        <dbReference type="ARBA" id="ARBA00022630"/>
    </source>
</evidence>
<name>A0A5C2HAA0_9BACT</name>
<evidence type="ECO:0000256" key="9">
    <source>
        <dbReference type="ARBA" id="ARBA00023014"/>
    </source>
</evidence>
<dbReference type="Pfam" id="PF02913">
    <property type="entry name" value="FAD-oxidase_C"/>
    <property type="match status" value="1"/>
</dbReference>
<dbReference type="InterPro" id="IPR006094">
    <property type="entry name" value="Oxid_FAD_bind_N"/>
</dbReference>
<evidence type="ECO:0000256" key="1">
    <source>
        <dbReference type="ARBA" id="ARBA00001974"/>
    </source>
</evidence>
<dbReference type="InterPro" id="IPR016169">
    <property type="entry name" value="FAD-bd_PCMH_sub2"/>
</dbReference>
<keyword evidence="8" id="KW-0408">Iron</keyword>
<dbReference type="PANTHER" id="PTHR11748:SF111">
    <property type="entry name" value="D-LACTATE DEHYDROGENASE, MITOCHONDRIAL-RELATED"/>
    <property type="match status" value="1"/>
</dbReference>
<dbReference type="GO" id="GO:0004458">
    <property type="term" value="F:D-lactate dehydrogenase (cytochrome) activity"/>
    <property type="evidence" value="ECO:0007669"/>
    <property type="project" value="UniProtKB-EC"/>
</dbReference>
<accession>A0A5C2HAA0</accession>
<dbReference type="Pfam" id="PF02754">
    <property type="entry name" value="CCG"/>
    <property type="match status" value="2"/>
</dbReference>
<dbReference type="SUPFAM" id="SSF46548">
    <property type="entry name" value="alpha-helical ferredoxin"/>
    <property type="match status" value="1"/>
</dbReference>
<dbReference type="InterPro" id="IPR016171">
    <property type="entry name" value="Vanillyl_alc_oxidase_C-sub2"/>
</dbReference>
<keyword evidence="5" id="KW-0274">FAD</keyword>
<dbReference type="SUPFAM" id="SSF55103">
    <property type="entry name" value="FAD-linked oxidases, C-terminal domain"/>
    <property type="match status" value="1"/>
</dbReference>
<dbReference type="PROSITE" id="PS00198">
    <property type="entry name" value="4FE4S_FER_1"/>
    <property type="match status" value="2"/>
</dbReference>
<dbReference type="SUPFAM" id="SSF56176">
    <property type="entry name" value="FAD-binding/transporter-associated domain-like"/>
    <property type="match status" value="1"/>
</dbReference>
<evidence type="ECO:0000256" key="6">
    <source>
        <dbReference type="ARBA" id="ARBA00022946"/>
    </source>
</evidence>
<dbReference type="PROSITE" id="PS51387">
    <property type="entry name" value="FAD_PCMH"/>
    <property type="match status" value="1"/>
</dbReference>
<dbReference type="AlphaFoldDB" id="A0A5C2HAA0"/>
<keyword evidence="4" id="KW-0479">Metal-binding</keyword>
<comment type="similarity">
    <text evidence="2">Belongs to the FAD-binding oxidoreductase/transferase type 4 family.</text>
</comment>
<evidence type="ECO:0000313" key="12">
    <source>
        <dbReference type="Proteomes" id="UP000322726"/>
    </source>
</evidence>
<dbReference type="InterPro" id="IPR017900">
    <property type="entry name" value="4Fe4S_Fe_S_CS"/>
</dbReference>
<dbReference type="PANTHER" id="PTHR11748">
    <property type="entry name" value="D-LACTATE DEHYDROGENASE"/>
    <property type="match status" value="1"/>
</dbReference>
<organism evidence="11 12">
    <name type="scientific">Malaciobacter pacificus</name>
    <dbReference type="NCBI Taxonomy" id="1080223"/>
    <lineage>
        <taxon>Bacteria</taxon>
        <taxon>Pseudomonadati</taxon>
        <taxon>Campylobacterota</taxon>
        <taxon>Epsilonproteobacteria</taxon>
        <taxon>Campylobacterales</taxon>
        <taxon>Arcobacteraceae</taxon>
        <taxon>Malaciobacter</taxon>
    </lineage>
</organism>
<dbReference type="InterPro" id="IPR009051">
    <property type="entry name" value="Helical_ferredxn"/>
</dbReference>
<keyword evidence="7" id="KW-0560">Oxidoreductase</keyword>
<dbReference type="RefSeq" id="WP_130232197.1">
    <property type="nucleotide sequence ID" value="NZ_BMEF01000014.1"/>
</dbReference>
<evidence type="ECO:0000256" key="10">
    <source>
        <dbReference type="ARBA" id="ARBA00038897"/>
    </source>
</evidence>